<evidence type="ECO:0000313" key="3">
    <source>
        <dbReference type="Proteomes" id="UP000054270"/>
    </source>
</evidence>
<keyword evidence="1" id="KW-0812">Transmembrane</keyword>
<dbReference type="STRING" id="945553.A0A0D2LFD5"/>
<dbReference type="Gene3D" id="2.60.120.260">
    <property type="entry name" value="Galactose-binding domain-like"/>
    <property type="match status" value="2"/>
</dbReference>
<keyword evidence="1" id="KW-1133">Transmembrane helix</keyword>
<dbReference type="AlphaFoldDB" id="A0A0D2LFD5"/>
<protein>
    <submittedName>
        <fullName evidence="2">Uncharacterized protein</fullName>
    </submittedName>
</protein>
<evidence type="ECO:0000256" key="1">
    <source>
        <dbReference type="SAM" id="Phobius"/>
    </source>
</evidence>
<dbReference type="OrthoDB" id="2756615at2759"/>
<accession>A0A0D2LFD5</accession>
<keyword evidence="3" id="KW-1185">Reference proteome</keyword>
<evidence type="ECO:0000313" key="2">
    <source>
        <dbReference type="EMBL" id="KJA26332.1"/>
    </source>
</evidence>
<organism evidence="2 3">
    <name type="scientific">Hypholoma sublateritium (strain FD-334 SS-4)</name>
    <dbReference type="NCBI Taxonomy" id="945553"/>
    <lineage>
        <taxon>Eukaryota</taxon>
        <taxon>Fungi</taxon>
        <taxon>Dikarya</taxon>
        <taxon>Basidiomycota</taxon>
        <taxon>Agaricomycotina</taxon>
        <taxon>Agaricomycetes</taxon>
        <taxon>Agaricomycetidae</taxon>
        <taxon>Agaricales</taxon>
        <taxon>Agaricineae</taxon>
        <taxon>Strophariaceae</taxon>
        <taxon>Hypholoma</taxon>
    </lineage>
</organism>
<dbReference type="EMBL" id="KN817528">
    <property type="protein sequence ID" value="KJA26332.1"/>
    <property type="molecule type" value="Genomic_DNA"/>
</dbReference>
<sequence>MASGSSGGPLRLIIDDNSGILQYGPQEWTFLTYPQWYAGGATFPVFAMPGATNTSSTDPMGSFSLTFEGTSIAFVGNTPAPPSLQSFLITIDGNAQYQSSCGDLTPPSYMQWYQSPLLAEGTHTIVVDQIAGTSVDYAIVTAGLNTPLIGMTAIVDNDDPSVQFTGDWMRNTDQFDSGSVPDGLPYRNSTHRSSTPGDTALFRFQGTSLAIYGIFSWFNTGILSVTYDLDGDVTPQTYTATTTSPEYLSYQGDSPNFPFMLYENIPAGEHTLTITVTRCINQTFTLDYLTYSPSFPTLLESGNLSDPISTVSAQPTATIAIPTTISTSIKASISTTPISPASSPASSPATGSSGKGNGMLAIPGLVIILVAIVFLLLEARFAPNSNNPSSAPVKAGPDSSSLS</sequence>
<keyword evidence="1" id="KW-0472">Membrane</keyword>
<name>A0A0D2LFD5_HYPSF</name>
<gene>
    <name evidence="2" type="ORF">HYPSUDRAFT_36625</name>
</gene>
<dbReference type="OMA" id="DERIQYN"/>
<dbReference type="Proteomes" id="UP000054270">
    <property type="component" value="Unassembled WGS sequence"/>
</dbReference>
<proteinExistence type="predicted"/>
<feature type="transmembrane region" description="Helical" evidence="1">
    <location>
        <begin position="358"/>
        <end position="377"/>
    </location>
</feature>
<reference evidence="3" key="1">
    <citation type="submission" date="2014-04" db="EMBL/GenBank/DDBJ databases">
        <title>Evolutionary Origins and Diversification of the Mycorrhizal Mutualists.</title>
        <authorList>
            <consortium name="DOE Joint Genome Institute"/>
            <consortium name="Mycorrhizal Genomics Consortium"/>
            <person name="Kohler A."/>
            <person name="Kuo A."/>
            <person name="Nagy L.G."/>
            <person name="Floudas D."/>
            <person name="Copeland A."/>
            <person name="Barry K.W."/>
            <person name="Cichocki N."/>
            <person name="Veneault-Fourrey C."/>
            <person name="LaButti K."/>
            <person name="Lindquist E.A."/>
            <person name="Lipzen A."/>
            <person name="Lundell T."/>
            <person name="Morin E."/>
            <person name="Murat C."/>
            <person name="Riley R."/>
            <person name="Ohm R."/>
            <person name="Sun H."/>
            <person name="Tunlid A."/>
            <person name="Henrissat B."/>
            <person name="Grigoriev I.V."/>
            <person name="Hibbett D.S."/>
            <person name="Martin F."/>
        </authorList>
    </citation>
    <scope>NUCLEOTIDE SEQUENCE [LARGE SCALE GENOMIC DNA]</scope>
    <source>
        <strain evidence="3">FD-334 SS-4</strain>
    </source>
</reference>